<dbReference type="EMBL" id="AMWX01000012">
    <property type="protein sequence ID" value="EKO36177.1"/>
    <property type="molecule type" value="Genomic_DNA"/>
</dbReference>
<sequence length="273" mass="31745">MSREDRFNFSIQEAETLGLDCAVVLSATKEITTSLSLPNEIAAFLKDKIPFMSDDEILSHVNRLIDLKLIASKTPMHSKEFNTQKNVYKLKLPQNNPSAGKRKLNNSWSPSMQAYEVLSMGKINKEFIDSKVNEFKMYWLEKNQVRDNWNVLFVDFIRREWVKANSDNKGMPVCIHDEWLPSTDAFDILELANVSKNDALKHLKEFILYWKENGTALRSWNSKFVDFVRRKELIGSTEERNGKKTDRHNGPGEFTKQFTERTKDDSWAENLDL</sequence>
<reference evidence="3 4" key="1">
    <citation type="submission" date="2012-09" db="EMBL/GenBank/DDBJ databases">
        <authorList>
            <person name="Dupont C.L."/>
            <person name="Rusch D.B."/>
            <person name="Lombardo M.-J."/>
            <person name="Novotny M."/>
            <person name="Yee-Greenbaum J."/>
            <person name="Laskin R."/>
        </authorList>
    </citation>
    <scope>NUCLEOTIDE SEQUENCE [LARGE SCALE GENOMIC DNA]</scope>
    <source>
        <strain evidence="3">SAR86E</strain>
    </source>
</reference>
<feature type="domain" description="DnaT DNA-binding" evidence="2">
    <location>
        <begin position="175"/>
        <end position="231"/>
    </location>
</feature>
<evidence type="ECO:0000313" key="4">
    <source>
        <dbReference type="Proteomes" id="UP000010310"/>
    </source>
</evidence>
<evidence type="ECO:0000313" key="3">
    <source>
        <dbReference type="EMBL" id="EKO36177.1"/>
    </source>
</evidence>
<name>K6FBY8_9GAMM</name>
<proteinExistence type="predicted"/>
<feature type="compositionally biased region" description="Basic and acidic residues" evidence="1">
    <location>
        <begin position="238"/>
        <end position="250"/>
    </location>
</feature>
<dbReference type="Proteomes" id="UP000010310">
    <property type="component" value="Unassembled WGS sequence"/>
</dbReference>
<dbReference type="AlphaFoldDB" id="K6FBY8"/>
<keyword evidence="4" id="KW-1185">Reference proteome</keyword>
<comment type="caution">
    <text evidence="3">The sequence shown here is derived from an EMBL/GenBank/DDBJ whole genome shotgun (WGS) entry which is preliminary data.</text>
</comment>
<accession>K6FBY8</accession>
<evidence type="ECO:0000256" key="1">
    <source>
        <dbReference type="SAM" id="MobiDB-lite"/>
    </source>
</evidence>
<evidence type="ECO:0000259" key="2">
    <source>
        <dbReference type="Pfam" id="PF17948"/>
    </source>
</evidence>
<protein>
    <recommendedName>
        <fullName evidence="2">DnaT DNA-binding domain-containing protein</fullName>
    </recommendedName>
</protein>
<dbReference type="Pfam" id="PF17948">
    <property type="entry name" value="DnaT"/>
    <property type="match status" value="2"/>
</dbReference>
<dbReference type="STRING" id="1208365.B273_0661"/>
<dbReference type="Gene3D" id="1.10.8.1180">
    <property type="match status" value="2"/>
</dbReference>
<feature type="region of interest" description="Disordered" evidence="1">
    <location>
        <begin position="238"/>
        <end position="273"/>
    </location>
</feature>
<dbReference type="InterPro" id="IPR040480">
    <property type="entry name" value="DnaT_DNA_bind"/>
</dbReference>
<gene>
    <name evidence="3" type="ORF">B273_0661</name>
</gene>
<feature type="domain" description="DnaT DNA-binding" evidence="2">
    <location>
        <begin position="103"/>
        <end position="167"/>
    </location>
</feature>
<organism evidence="3 4">
    <name type="scientific">SAR86 cluster bacterium SAR86E</name>
    <dbReference type="NCBI Taxonomy" id="1208365"/>
    <lineage>
        <taxon>Bacteria</taxon>
        <taxon>Pseudomonadati</taxon>
        <taxon>Pseudomonadota</taxon>
        <taxon>Gammaproteobacteria</taxon>
        <taxon>SAR86 cluster</taxon>
    </lineage>
</organism>